<dbReference type="STRING" id="55952.BU52_13720"/>
<dbReference type="AlphaFoldDB" id="A0A081XSF2"/>
<evidence type="ECO:0000256" key="1">
    <source>
        <dbReference type="SAM" id="MobiDB-lite"/>
    </source>
</evidence>
<feature type="compositionally biased region" description="Basic and acidic residues" evidence="1">
    <location>
        <begin position="38"/>
        <end position="48"/>
    </location>
</feature>
<gene>
    <name evidence="2" type="ORF">BU52_13720</name>
</gene>
<evidence type="ECO:0000313" key="2">
    <source>
        <dbReference type="EMBL" id="KES06475.1"/>
    </source>
</evidence>
<dbReference type="RefSeq" id="WP_037933130.1">
    <property type="nucleotide sequence ID" value="NZ_JBFADL010000009.1"/>
</dbReference>
<evidence type="ECO:0000313" key="3">
    <source>
        <dbReference type="Proteomes" id="UP000028341"/>
    </source>
</evidence>
<feature type="compositionally biased region" description="Basic residues" evidence="1">
    <location>
        <begin position="49"/>
        <end position="61"/>
    </location>
</feature>
<proteinExistence type="predicted"/>
<comment type="caution">
    <text evidence="2">The sequence shown here is derived from an EMBL/GenBank/DDBJ whole genome shotgun (WGS) entry which is preliminary data.</text>
</comment>
<protein>
    <submittedName>
        <fullName evidence="2">Uncharacterized protein</fullName>
    </submittedName>
</protein>
<reference evidence="2 3" key="1">
    <citation type="submission" date="2014-02" db="EMBL/GenBank/DDBJ databases">
        <title>The genome announcement of Streptomyces toyocaensis NRRL15009.</title>
        <authorList>
            <person name="Hong H.-J."/>
            <person name="Kwun M.J."/>
        </authorList>
    </citation>
    <scope>NUCLEOTIDE SEQUENCE [LARGE SCALE GENOMIC DNA]</scope>
    <source>
        <strain evidence="2 3">NRRL 15009</strain>
    </source>
</reference>
<keyword evidence="3" id="KW-1185">Reference proteome</keyword>
<accession>A0A081XSF2</accession>
<organism evidence="2 3">
    <name type="scientific">Streptomyces toyocaensis</name>
    <dbReference type="NCBI Taxonomy" id="55952"/>
    <lineage>
        <taxon>Bacteria</taxon>
        <taxon>Bacillati</taxon>
        <taxon>Actinomycetota</taxon>
        <taxon>Actinomycetes</taxon>
        <taxon>Kitasatosporales</taxon>
        <taxon>Streptomycetaceae</taxon>
        <taxon>Streptomyces</taxon>
    </lineage>
</organism>
<feature type="region of interest" description="Disordered" evidence="1">
    <location>
        <begin position="38"/>
        <end position="61"/>
    </location>
</feature>
<sequence length="61" mass="7342">MFEYALHQLRHDELVRVAEHERQVREVLRLRRAARREAAVRGAETESHTRRHRRSPFARAA</sequence>
<dbReference type="EMBL" id="JFCB01000010">
    <property type="protein sequence ID" value="KES06475.1"/>
    <property type="molecule type" value="Genomic_DNA"/>
</dbReference>
<name>A0A081XSF2_STRTO</name>
<dbReference type="Proteomes" id="UP000028341">
    <property type="component" value="Unassembled WGS sequence"/>
</dbReference>